<dbReference type="PROSITE" id="PS50234">
    <property type="entry name" value="VWFA"/>
    <property type="match status" value="1"/>
</dbReference>
<dbReference type="Proteomes" id="UP000247681">
    <property type="component" value="Unassembled WGS sequence"/>
</dbReference>
<feature type="chain" id="PRO_5016129272" description="VWFA domain-containing protein" evidence="6">
    <location>
        <begin position="27"/>
        <end position="1597"/>
    </location>
</feature>
<keyword evidence="5" id="KW-1015">Disulfide bond</keyword>
<evidence type="ECO:0000259" key="8">
    <source>
        <dbReference type="PROSITE" id="PS50835"/>
    </source>
</evidence>
<dbReference type="Gene3D" id="3.40.50.410">
    <property type="entry name" value="von Willebrand factor, type A domain"/>
    <property type="match status" value="1"/>
</dbReference>
<dbReference type="InterPro" id="IPR003591">
    <property type="entry name" value="Leu-rich_rpt_typical-subtyp"/>
</dbReference>
<evidence type="ECO:0000256" key="6">
    <source>
        <dbReference type="SAM" id="SignalP"/>
    </source>
</evidence>
<dbReference type="SMART" id="SM00409">
    <property type="entry name" value="IG"/>
    <property type="match status" value="1"/>
</dbReference>
<feature type="signal peptide" evidence="6">
    <location>
        <begin position="1"/>
        <end position="26"/>
    </location>
</feature>
<dbReference type="InterPro" id="IPR032675">
    <property type="entry name" value="LRR_dom_sf"/>
</dbReference>
<keyword evidence="3" id="KW-0677">Repeat</keyword>
<dbReference type="RefSeq" id="WP_110348854.1">
    <property type="nucleotide sequence ID" value="NZ_QJHL01000008.1"/>
</dbReference>
<dbReference type="InterPro" id="IPR003599">
    <property type="entry name" value="Ig_sub"/>
</dbReference>
<dbReference type="SUPFAM" id="SSF53300">
    <property type="entry name" value="vWA-like"/>
    <property type="match status" value="1"/>
</dbReference>
<evidence type="ECO:0000256" key="5">
    <source>
        <dbReference type="ARBA" id="ARBA00023157"/>
    </source>
</evidence>
<name>A0A2V4BZS3_9FLAO</name>
<reference evidence="9 10" key="1">
    <citation type="submission" date="2018-05" db="EMBL/GenBank/DDBJ databases">
        <title>Flavobacterium sp. strain IMCC34758, incomplete genome.</title>
        <authorList>
            <person name="Joung Y."/>
        </authorList>
    </citation>
    <scope>NUCLEOTIDE SEQUENCE [LARGE SCALE GENOMIC DNA]</scope>
    <source>
        <strain evidence="9 10">IMCC34758</strain>
    </source>
</reference>
<dbReference type="InterPro" id="IPR036465">
    <property type="entry name" value="vWFA_dom_sf"/>
</dbReference>
<dbReference type="EMBL" id="QJHL01000008">
    <property type="protein sequence ID" value="PXY43150.1"/>
    <property type="molecule type" value="Genomic_DNA"/>
</dbReference>
<gene>
    <name evidence="9" type="ORF">DMB68_22395</name>
</gene>
<evidence type="ECO:0000256" key="1">
    <source>
        <dbReference type="ARBA" id="ARBA00022614"/>
    </source>
</evidence>
<dbReference type="OrthoDB" id="627712at2"/>
<dbReference type="FunFam" id="3.80.10.10:FF:000095">
    <property type="entry name" value="LRR receptor-like serine/threonine-protein kinase GSO1"/>
    <property type="match status" value="1"/>
</dbReference>
<dbReference type="CDD" id="cd00198">
    <property type="entry name" value="vWFA"/>
    <property type="match status" value="1"/>
</dbReference>
<accession>A0A2V4BZS3</accession>
<dbReference type="Pfam" id="PF13855">
    <property type="entry name" value="LRR_8"/>
    <property type="match status" value="2"/>
</dbReference>
<keyword evidence="2 6" id="KW-0732">Signal</keyword>
<evidence type="ECO:0000256" key="4">
    <source>
        <dbReference type="ARBA" id="ARBA00023136"/>
    </source>
</evidence>
<organism evidence="9 10">
    <name type="scientific">Flavobacterium hydrophilum</name>
    <dbReference type="NCBI Taxonomy" id="2211445"/>
    <lineage>
        <taxon>Bacteria</taxon>
        <taxon>Pseudomonadati</taxon>
        <taxon>Bacteroidota</taxon>
        <taxon>Flavobacteriia</taxon>
        <taxon>Flavobacteriales</taxon>
        <taxon>Flavobacteriaceae</taxon>
        <taxon>Flavobacterium</taxon>
    </lineage>
</organism>
<evidence type="ECO:0000313" key="10">
    <source>
        <dbReference type="Proteomes" id="UP000247681"/>
    </source>
</evidence>
<proteinExistence type="predicted"/>
<evidence type="ECO:0000313" key="9">
    <source>
        <dbReference type="EMBL" id="PXY43150.1"/>
    </source>
</evidence>
<evidence type="ECO:0000256" key="2">
    <source>
        <dbReference type="ARBA" id="ARBA00022729"/>
    </source>
</evidence>
<protein>
    <recommendedName>
        <fullName evidence="11">VWFA domain-containing protein</fullName>
    </recommendedName>
</protein>
<dbReference type="SUPFAM" id="SSF49299">
    <property type="entry name" value="PKD domain"/>
    <property type="match status" value="2"/>
</dbReference>
<feature type="domain" description="Ig-like" evidence="8">
    <location>
        <begin position="500"/>
        <end position="567"/>
    </location>
</feature>
<evidence type="ECO:0000259" key="7">
    <source>
        <dbReference type="PROSITE" id="PS50234"/>
    </source>
</evidence>
<dbReference type="InterPro" id="IPR013783">
    <property type="entry name" value="Ig-like_fold"/>
</dbReference>
<dbReference type="InterPro" id="IPR036179">
    <property type="entry name" value="Ig-like_dom_sf"/>
</dbReference>
<comment type="caution">
    <text evidence="9">The sequence shown here is derived from an EMBL/GenBank/DDBJ whole genome shotgun (WGS) entry which is preliminary data.</text>
</comment>
<evidence type="ECO:0000256" key="3">
    <source>
        <dbReference type="ARBA" id="ARBA00022737"/>
    </source>
</evidence>
<dbReference type="Gene3D" id="2.60.40.10">
    <property type="entry name" value="Immunoglobulins"/>
    <property type="match status" value="2"/>
</dbReference>
<dbReference type="SMART" id="SM00369">
    <property type="entry name" value="LRR_TYP"/>
    <property type="match status" value="6"/>
</dbReference>
<feature type="domain" description="VWFA" evidence="7">
    <location>
        <begin position="1163"/>
        <end position="1364"/>
    </location>
</feature>
<keyword evidence="4" id="KW-0472">Membrane</keyword>
<dbReference type="InterPro" id="IPR002035">
    <property type="entry name" value="VWF_A"/>
</dbReference>
<dbReference type="SUPFAM" id="SSF52058">
    <property type="entry name" value="L domain-like"/>
    <property type="match status" value="1"/>
</dbReference>
<dbReference type="SUPFAM" id="SSF48726">
    <property type="entry name" value="Immunoglobulin"/>
    <property type="match status" value="1"/>
</dbReference>
<keyword evidence="1" id="KW-0433">Leucine-rich repeat</keyword>
<dbReference type="Pfam" id="PF00560">
    <property type="entry name" value="LRR_1"/>
    <property type="match status" value="2"/>
</dbReference>
<dbReference type="InterPro" id="IPR007110">
    <property type="entry name" value="Ig-like_dom"/>
</dbReference>
<sequence length="1597" mass="179124">MTNIFKIKKYWITTLSMMLLSLASFAQNYDDKTIGFDLVRITASLKRHGVKEENLQQQIAFARKQLTDQFIKSRASQELLVKKIKSEWNSKKTVSRSTAKTAAVTTAASVPQSEREALIAIYNNTNGPNWILQLPNHGIAWEINDPDSDVAGWYGVRVENGHVIGIDLWRARLSGSLPNEIGQLTQLKSLEIRESNLSGEIPQGLCTLNNLEILNLNGNILLEGSIPHEIGQLENLQILNLQNNGLTGSIPIEIGQLTSLKLLDLASNRFSNTIPYQIGQLSLLERLNLSSNYYITGDIPLEIYNLSHLKELYLGINELTGGISSQVSRLTQLTDLRFNHNNLTGLIPNEIYQLSNLEYLFLGNNDLSGNISPQISNLTQLHILSLENNNLTGTIPVGIGQLNLLQDLFLSDNKLTGGIPSVLTSLPNLRWLVLNANQFSGPMPDFTNSPSLSILGFESNNFRYADFVNEFNAYANNLQFLYFVNQGKIDSEKTITGAVGGSVTLTMYEDNRFTPEETYQWYKGVSPNGVLIEGATSRNFVLSNLDSSNEGDYYCVATHPEISLKLDPWYRTLTLERNPIHLAVTNCTPVNMVLKVSEQNPMQNTNVTFSLETTATSLTYIWKFYNANNALIDTKTSATVLQNFSTSGIHKIVLEVTDATGCMRKFEKSITVIDPCSLTTEERLGRISIPEFYGSGTAFVTLNETITPELYLYYQNPAKTYTYKWSLFSPNAQLINSGTESTFPIAITAEGFHRIELEITDTSDGCKTKYTKPVGTLIQNSCTNENPKSIVVRNLLTDLIKKLVARSILGETDEQINKSSANNELVLLKPYITNSTGNQIYNYTTTRNEYNQITGIKFSFAPERDFDINISVPNGIYYYEGGTTEELYSNIEYEIYIDITQYKTSSDYLTSCKVDYGGRMSNKSAIVFEPNDCRRSSDIRYIDFCPEDIETTCVNKPINLTFETGSSNLTYSWYTIKSGDTQHLNPITNTTGLYTFTPSTAGTYTIYLNAYKNNECQFEFKKTVLVKSCEPFISCTKSNRNSPVIKSIFTTLVNKLLSLPAEDITYGYNCDELTALSPYIKDQYPGIYNFTRDTEQGFVAFSFNDHTNYDVKIAVTGNTVADFNLDNYESDTVETELRTGLNDPFKSVVNHIDFCSALYCVSHIAFVVDESGSIDTTEAGKIKKQLRNYIQQQANDNDKLQSNVYVSLIGMSDNDFNNRTDHIKQIRVTNEPGILKQFNDWIDNYGLVNDKRRVSASSDYWKSGLDVALSSTMKPSVVIMITDGCQTADVAQLKETMSGFNNSKSTTNTSTDKPHLYVLGIENGFYVDADNFGAASSTTQNPNNGQTTTSVIDSKVVPNLRTSLKYLLDYPVSEFPQEDIKNFRDFDFYGYETFNPLATTENLAFLSDNLKLSGFSCGKPTDKNYCSDCLSFQPVPGKEYMLSVWVKEESTVQVKTYENAAVNIHFYSDAEASELQKISTQKLMASGDIIDGWQRITGKFLIPKFTKTISIELQNNSNGIAAYFDDIRIHPLEGSIKTFVYDPETFKLMSELDENNYSTFYEYDNEGGLVRVKKETAKGIKTIQETRSGNFINTTQN</sequence>
<dbReference type="PANTHER" id="PTHR48065">
    <property type="entry name" value="OS10G0469600 PROTEIN"/>
    <property type="match status" value="1"/>
</dbReference>
<dbReference type="InterPro" id="IPR001611">
    <property type="entry name" value="Leu-rich_rpt"/>
</dbReference>
<evidence type="ECO:0008006" key="11">
    <source>
        <dbReference type="Google" id="ProtNLM"/>
    </source>
</evidence>
<dbReference type="InterPro" id="IPR035986">
    <property type="entry name" value="PKD_dom_sf"/>
</dbReference>
<dbReference type="PROSITE" id="PS50835">
    <property type="entry name" value="IG_LIKE"/>
    <property type="match status" value="1"/>
</dbReference>
<dbReference type="Gene3D" id="2.60.120.260">
    <property type="entry name" value="Galactose-binding domain-like"/>
    <property type="match status" value="1"/>
</dbReference>
<dbReference type="Gene3D" id="3.80.10.10">
    <property type="entry name" value="Ribonuclease Inhibitor"/>
    <property type="match status" value="2"/>
</dbReference>
<keyword evidence="10" id="KW-1185">Reference proteome</keyword>